<evidence type="ECO:0000313" key="5">
    <source>
        <dbReference type="Proteomes" id="UP000017861"/>
    </source>
</evidence>
<keyword evidence="3" id="KW-0732">Signal</keyword>
<sequence>MFFFFLLSFVFMFLLGVPPLMPVFDTQTGAGAGVGFFFLPYMSQQRPPPRAPWSRFATASKQPRQPPLSARPVNVTRCPMTSLKKKTQSVWSAPSTTTTTRRKSPFELAYEESLAQLELLQQKLEQQALVSLHLERNTLEYYYTNTICFEGYDGESVPQQNSGFHHYYFTSVVSMARRERRERRAREERQLQEERRRVQLLEDDVREHIINGVLAEQRDLVRKSEEENAALQQHLAQKLAEAETCGKRLQEHEQRQRVIQQERVESVRRTMQLEEGKLKQMENVDATRLVLSKEREELAAVQAELKKREAVVNNLRETIARLSRKRRQRE</sequence>
<comment type="caution">
    <text evidence="4">The sequence shown here is derived from an EMBL/GenBank/DDBJ whole genome shotgun (WGS) entry which is preliminary data.</text>
</comment>
<feature type="coiled-coil region" evidence="1">
    <location>
        <begin position="175"/>
        <end position="325"/>
    </location>
</feature>
<evidence type="ECO:0000256" key="3">
    <source>
        <dbReference type="SAM" id="SignalP"/>
    </source>
</evidence>
<organism evidence="4 5">
    <name type="scientific">Trypanosoma cruzi Dm28c</name>
    <dbReference type="NCBI Taxonomy" id="1416333"/>
    <lineage>
        <taxon>Eukaryota</taxon>
        <taxon>Discoba</taxon>
        <taxon>Euglenozoa</taxon>
        <taxon>Kinetoplastea</taxon>
        <taxon>Metakinetoplastina</taxon>
        <taxon>Trypanosomatida</taxon>
        <taxon>Trypanosomatidae</taxon>
        <taxon>Trypanosoma</taxon>
        <taxon>Schizotrypanum</taxon>
    </lineage>
</organism>
<accession>V5BIV5</accession>
<evidence type="ECO:0008006" key="6">
    <source>
        <dbReference type="Google" id="ProtNLM"/>
    </source>
</evidence>
<dbReference type="EMBL" id="AYLP01000028">
    <property type="protein sequence ID" value="ESS67694.1"/>
    <property type="molecule type" value="Genomic_DNA"/>
</dbReference>
<dbReference type="VEuPathDB" id="TriTrypDB:TCDM_03582"/>
<dbReference type="Proteomes" id="UP000017861">
    <property type="component" value="Unassembled WGS sequence"/>
</dbReference>
<feature type="chain" id="PRO_5004731014" description="Trichohyalin" evidence="3">
    <location>
        <begin position="17"/>
        <end position="330"/>
    </location>
</feature>
<dbReference type="OrthoDB" id="251477at2759"/>
<feature type="region of interest" description="Disordered" evidence="2">
    <location>
        <begin position="49"/>
        <end position="72"/>
    </location>
</feature>
<evidence type="ECO:0000256" key="1">
    <source>
        <dbReference type="SAM" id="Coils"/>
    </source>
</evidence>
<feature type="signal peptide" evidence="3">
    <location>
        <begin position="1"/>
        <end position="16"/>
    </location>
</feature>
<keyword evidence="1" id="KW-0175">Coiled coil</keyword>
<protein>
    <recommendedName>
        <fullName evidence="6">Trichohyalin</fullName>
    </recommendedName>
</protein>
<evidence type="ECO:0000313" key="4">
    <source>
        <dbReference type="EMBL" id="ESS67694.1"/>
    </source>
</evidence>
<dbReference type="AlphaFoldDB" id="V5BIV5"/>
<gene>
    <name evidence="4" type="ORF">TCDM_03582</name>
</gene>
<reference evidence="4 5" key="1">
    <citation type="journal article" date="2014" name="Genome Announc.">
        <title>Trypanosoma cruzi Clone Dm28c Draft Genome Sequence.</title>
        <authorList>
            <person name="Grisard E.C."/>
            <person name="Teixeira S.M."/>
            <person name="de Almeida L.G."/>
            <person name="Stoco P.H."/>
            <person name="Gerber A.L."/>
            <person name="Talavera-Lopez C."/>
            <person name="Lima O.C."/>
            <person name="Andersson B."/>
            <person name="de Vasconcelos A.T."/>
        </authorList>
    </citation>
    <scope>NUCLEOTIDE SEQUENCE [LARGE SCALE GENOMIC DNA]</scope>
    <source>
        <strain evidence="4 5">Dm28c</strain>
    </source>
</reference>
<proteinExistence type="predicted"/>
<name>V5BIV5_TRYCR</name>
<evidence type="ECO:0000256" key="2">
    <source>
        <dbReference type="SAM" id="MobiDB-lite"/>
    </source>
</evidence>